<dbReference type="GO" id="GO:0005764">
    <property type="term" value="C:lysosome"/>
    <property type="evidence" value="ECO:0007669"/>
    <property type="project" value="TreeGrafter"/>
</dbReference>
<keyword evidence="4" id="KW-0378">Hydrolase</keyword>
<dbReference type="SUPFAM" id="SSF49785">
    <property type="entry name" value="Galactose-binding domain-like"/>
    <property type="match status" value="2"/>
</dbReference>
<evidence type="ECO:0000256" key="2">
    <source>
        <dbReference type="ARBA" id="ARBA00012662"/>
    </source>
</evidence>
<dbReference type="PANTHER" id="PTHR10030:SF37">
    <property type="entry name" value="ALPHA-L-FUCOSIDASE-RELATED"/>
    <property type="match status" value="1"/>
</dbReference>
<dbReference type="GO" id="GO:0006004">
    <property type="term" value="P:fucose metabolic process"/>
    <property type="evidence" value="ECO:0007669"/>
    <property type="project" value="TreeGrafter"/>
</dbReference>
<dbReference type="InterPro" id="IPR000421">
    <property type="entry name" value="FA58C"/>
</dbReference>
<dbReference type="PANTHER" id="PTHR10030">
    <property type="entry name" value="ALPHA-L-FUCOSIDASE"/>
    <property type="match status" value="1"/>
</dbReference>
<evidence type="ECO:0000259" key="6">
    <source>
        <dbReference type="PROSITE" id="PS50022"/>
    </source>
</evidence>
<evidence type="ECO:0000256" key="4">
    <source>
        <dbReference type="ARBA" id="ARBA00022801"/>
    </source>
</evidence>
<evidence type="ECO:0000313" key="7">
    <source>
        <dbReference type="EMBL" id="AWW30778.1"/>
    </source>
</evidence>
<dbReference type="KEGG" id="est:DN752_11945"/>
<evidence type="ECO:0000256" key="5">
    <source>
        <dbReference type="ARBA" id="ARBA00023295"/>
    </source>
</evidence>
<sequence>MKRYLALLLVAISCQQKEVAPPAPVEPVPSARQLAWQDLEFYAFVHFNMNTFSNMEWGMGDEDPDTFNPTALDCRQWAKVAKDAGMKGIIITAKHHDGFCLWPTATTEHSVKNSSWKDGKGDVIKELSEACKEYGLKFGVYLSPWDRNNAHYGTPEYIDIFRAQLRELLTNYGEVFEVWFDGANGGTGYYGGANEERRVDKKNYYDWENTYSIIRELQPNAVIFSDGGPDIRWVGNEEGHAYKTTWSNLKRDEVYGGMPEYASEYSAGQEDGTHWVPAEVDVSIRPGWYYHTYEDHKVKSLPKLLDIYYESLGRNGSLLLNFPVDRRGLIHERDAEQVQKLADKVKEDFALNLASEEGEIAASGTRGNGYEAAMAIDDDASTYWATADGVVSGAMTVTFDEPTTFNRFLAQEYIALGQRVKAFTVEAETESGWKEIASETTIGYKRILRFPDVTATAVRFTVTDAKACPTISEIGVFNAPKVILAPSISRSVAGKVSLEAVDEGVDIYYTTDGSTPSKDSKKYEESFEVITPKTVQAIVSDQASGKTSEVGRVDFDLAKANWKVVNGADKANQVMDENVHTNYTSKDDEVVIDLGAVVPLKGFTYMPMQNRYMSGVIQQYEFAVSTNGANWKTVSKGEFGNIAASPIEQKITFGSESAQFIRLRAIKTVDGNDASFAEIGVMTK</sequence>
<feature type="domain" description="F5/8 type C" evidence="6">
    <location>
        <begin position="517"/>
        <end position="684"/>
    </location>
</feature>
<accession>A0A2Z4IJS3</accession>
<dbReference type="SUPFAM" id="SSF51445">
    <property type="entry name" value="(Trans)glycosidases"/>
    <property type="match status" value="1"/>
</dbReference>
<dbReference type="InterPro" id="IPR017853">
    <property type="entry name" value="GH"/>
</dbReference>
<dbReference type="SMART" id="SM00812">
    <property type="entry name" value="Alpha_L_fucos"/>
    <property type="match status" value="1"/>
</dbReference>
<dbReference type="SMR" id="A0A2Z4IJS3"/>
<dbReference type="GO" id="GO:0004560">
    <property type="term" value="F:alpha-L-fucosidase activity"/>
    <property type="evidence" value="ECO:0007669"/>
    <property type="project" value="InterPro"/>
</dbReference>
<dbReference type="Proteomes" id="UP000248688">
    <property type="component" value="Chromosome"/>
</dbReference>
<dbReference type="GO" id="GO:0016139">
    <property type="term" value="P:glycoside catabolic process"/>
    <property type="evidence" value="ECO:0007669"/>
    <property type="project" value="TreeGrafter"/>
</dbReference>
<evidence type="ECO:0000256" key="3">
    <source>
        <dbReference type="ARBA" id="ARBA00022729"/>
    </source>
</evidence>
<comment type="similarity">
    <text evidence="1">Belongs to the glycosyl hydrolase 29 family.</text>
</comment>
<dbReference type="InterPro" id="IPR059177">
    <property type="entry name" value="GH29D-like_dom"/>
</dbReference>
<dbReference type="OrthoDB" id="1095333at2"/>
<reference evidence="7 8" key="1">
    <citation type="submission" date="2018-06" db="EMBL/GenBank/DDBJ databases">
        <title>Echinicola strongylocentroti sp. nov., isolated from a sea urchin Strongylocentrotus intermedius.</title>
        <authorList>
            <person name="Bae S.S."/>
        </authorList>
    </citation>
    <scope>NUCLEOTIDE SEQUENCE [LARGE SCALE GENOMIC DNA]</scope>
    <source>
        <strain evidence="7 8">MEBiC08714</strain>
    </source>
</reference>
<keyword evidence="8" id="KW-1185">Reference proteome</keyword>
<proteinExistence type="inferred from homology"/>
<dbReference type="EC" id="3.2.1.51" evidence="2"/>
<dbReference type="PROSITE" id="PS50022">
    <property type="entry name" value="FA58C_3"/>
    <property type="match status" value="1"/>
</dbReference>
<evidence type="ECO:0000256" key="1">
    <source>
        <dbReference type="ARBA" id="ARBA00007951"/>
    </source>
</evidence>
<dbReference type="Pfam" id="PF13290">
    <property type="entry name" value="CHB_HEX_C_1"/>
    <property type="match status" value="1"/>
</dbReference>
<name>A0A2Z4IJS3_9BACT</name>
<dbReference type="Pfam" id="PF00754">
    <property type="entry name" value="F5_F8_type_C"/>
    <property type="match status" value="2"/>
</dbReference>
<dbReference type="EMBL" id="CP030041">
    <property type="protein sequence ID" value="AWW30778.1"/>
    <property type="molecule type" value="Genomic_DNA"/>
</dbReference>
<dbReference type="RefSeq" id="WP_112784155.1">
    <property type="nucleotide sequence ID" value="NZ_CP030041.1"/>
</dbReference>
<dbReference type="InterPro" id="IPR000933">
    <property type="entry name" value="Glyco_hydro_29"/>
</dbReference>
<keyword evidence="5" id="KW-0326">Glycosidase</keyword>
<keyword evidence="3" id="KW-0732">Signal</keyword>
<protein>
    <recommendedName>
        <fullName evidence="2">alpha-L-fucosidase</fullName>
        <ecNumber evidence="2">3.2.1.51</ecNumber>
    </recommendedName>
</protein>
<gene>
    <name evidence="7" type="ORF">DN752_11945</name>
</gene>
<dbReference type="InterPro" id="IPR057739">
    <property type="entry name" value="Glyco_hydro_29_N"/>
</dbReference>
<dbReference type="InterPro" id="IPR008979">
    <property type="entry name" value="Galactose-bd-like_sf"/>
</dbReference>
<evidence type="ECO:0000313" key="8">
    <source>
        <dbReference type="Proteomes" id="UP000248688"/>
    </source>
</evidence>
<organism evidence="7 8">
    <name type="scientific">Echinicola strongylocentroti</name>
    <dbReference type="NCBI Taxonomy" id="1795355"/>
    <lineage>
        <taxon>Bacteria</taxon>
        <taxon>Pseudomonadati</taxon>
        <taxon>Bacteroidota</taxon>
        <taxon>Cytophagia</taxon>
        <taxon>Cytophagales</taxon>
        <taxon>Cyclobacteriaceae</taxon>
        <taxon>Echinicola</taxon>
    </lineage>
</organism>
<dbReference type="AlphaFoldDB" id="A0A2Z4IJS3"/>
<dbReference type="FunFam" id="3.20.20.80:FF:000052">
    <property type="entry name" value="Putative alpha-L-fucosidase 1"/>
    <property type="match status" value="1"/>
</dbReference>
<dbReference type="Gene3D" id="2.60.120.260">
    <property type="entry name" value="Galactose-binding domain-like"/>
    <property type="match status" value="2"/>
</dbReference>
<dbReference type="Pfam" id="PF01120">
    <property type="entry name" value="Alpha_L_fucos"/>
    <property type="match status" value="1"/>
</dbReference>
<dbReference type="Gene3D" id="3.20.20.80">
    <property type="entry name" value="Glycosidases"/>
    <property type="match status" value="1"/>
</dbReference>